<reference evidence="1" key="1">
    <citation type="submission" date="2021-01" db="EMBL/GenBank/DDBJ databases">
        <title>Modified the classification status of verrucomicrobia.</title>
        <authorList>
            <person name="Feng X."/>
        </authorList>
    </citation>
    <scope>NUCLEOTIDE SEQUENCE</scope>
    <source>
        <strain evidence="1">KCTC 13126</strain>
    </source>
</reference>
<comment type="caution">
    <text evidence="1">The sequence shown here is derived from an EMBL/GenBank/DDBJ whole genome shotgun (WGS) entry which is preliminary data.</text>
</comment>
<evidence type="ECO:0000313" key="2">
    <source>
        <dbReference type="Proteomes" id="UP000617628"/>
    </source>
</evidence>
<name>A0A934RWH5_9BACT</name>
<dbReference type="EMBL" id="JAENIL010000009">
    <property type="protein sequence ID" value="MBK1876479.1"/>
    <property type="molecule type" value="Genomic_DNA"/>
</dbReference>
<keyword evidence="2" id="KW-1185">Reference proteome</keyword>
<dbReference type="Proteomes" id="UP000617628">
    <property type="component" value="Unassembled WGS sequence"/>
</dbReference>
<dbReference type="RefSeq" id="WP_200354696.1">
    <property type="nucleotide sequence ID" value="NZ_JAENIL010000009.1"/>
</dbReference>
<dbReference type="AlphaFoldDB" id="A0A934RWH5"/>
<gene>
    <name evidence="1" type="ORF">JIN87_06330</name>
</gene>
<proteinExistence type="predicted"/>
<sequence length="69" mass="7892">MIKRIRHLEIGFLKTGTSSRPTRNWHCFENVSKNRTGDILGDCPASKNRRANMIDQDFASENNDLCTPL</sequence>
<protein>
    <submittedName>
        <fullName evidence="1">Uncharacterized protein</fullName>
    </submittedName>
</protein>
<evidence type="ECO:0000313" key="1">
    <source>
        <dbReference type="EMBL" id="MBK1876479.1"/>
    </source>
</evidence>
<accession>A0A934RWH5</accession>
<organism evidence="1 2">
    <name type="scientific">Pelagicoccus mobilis</name>
    <dbReference type="NCBI Taxonomy" id="415221"/>
    <lineage>
        <taxon>Bacteria</taxon>
        <taxon>Pseudomonadati</taxon>
        <taxon>Verrucomicrobiota</taxon>
        <taxon>Opitutia</taxon>
        <taxon>Puniceicoccales</taxon>
        <taxon>Pelagicoccaceae</taxon>
        <taxon>Pelagicoccus</taxon>
    </lineage>
</organism>